<evidence type="ECO:0000313" key="2">
    <source>
        <dbReference type="EMBL" id="PKU27163.1"/>
    </source>
</evidence>
<keyword evidence="3" id="KW-1185">Reference proteome</keyword>
<dbReference type="Gene3D" id="2.30.30.30">
    <property type="match status" value="1"/>
</dbReference>
<reference evidence="3" key="2">
    <citation type="submission" date="2017-12" db="EMBL/GenBank/DDBJ databases">
        <title>Genome sequence of the Bar-tailed Godwit (Limosa lapponica baueri).</title>
        <authorList>
            <person name="Lima N.C.B."/>
            <person name="Parody-Merino A.M."/>
            <person name="Battley P.F."/>
            <person name="Fidler A.E."/>
            <person name="Prosdocimi F."/>
        </authorList>
    </citation>
    <scope>NUCLEOTIDE SEQUENCE [LARGE SCALE GENOMIC DNA]</scope>
</reference>
<dbReference type="InterPro" id="IPR045093">
    <property type="entry name" value="Cullin"/>
</dbReference>
<protein>
    <recommendedName>
        <fullName evidence="1">CPH domain-containing protein</fullName>
    </recommendedName>
</protein>
<proteinExistence type="predicted"/>
<dbReference type="AlphaFoldDB" id="A0A2I0T041"/>
<dbReference type="EMBL" id="KZ530511">
    <property type="protein sequence ID" value="PKU27163.1"/>
    <property type="molecule type" value="Genomic_DNA"/>
</dbReference>
<dbReference type="InterPro" id="IPR021097">
    <property type="entry name" value="CPH_domain"/>
</dbReference>
<dbReference type="InterPro" id="IPR014722">
    <property type="entry name" value="Rib_uL2_dom2"/>
</dbReference>
<dbReference type="PANTHER" id="PTHR22771:SF4">
    <property type="entry name" value="CULLIN 7-RELATED"/>
    <property type="match status" value="1"/>
</dbReference>
<organism evidence="2 3">
    <name type="scientific">Limosa lapponica baueri</name>
    <dbReference type="NCBI Taxonomy" id="1758121"/>
    <lineage>
        <taxon>Eukaryota</taxon>
        <taxon>Metazoa</taxon>
        <taxon>Chordata</taxon>
        <taxon>Craniata</taxon>
        <taxon>Vertebrata</taxon>
        <taxon>Euteleostomi</taxon>
        <taxon>Archelosauria</taxon>
        <taxon>Archosauria</taxon>
        <taxon>Dinosauria</taxon>
        <taxon>Saurischia</taxon>
        <taxon>Theropoda</taxon>
        <taxon>Coelurosauria</taxon>
        <taxon>Aves</taxon>
        <taxon>Neognathae</taxon>
        <taxon>Neoaves</taxon>
        <taxon>Charadriiformes</taxon>
        <taxon>Scolopacidae</taxon>
        <taxon>Limosa</taxon>
    </lineage>
</organism>
<sequence>MAMANLILELVHVMGWGHSHKPELPPRQELRPRAAHSIFQHKTPACPTAQMPVLASNQGPHRKQGRVFLTPSDFADRSGYVEYLQANLVRGMRVRLLEDCGDVRAGEEGEFLQSTNSMNTVQVGDEWK</sequence>
<dbReference type="Proteomes" id="UP000233556">
    <property type="component" value="Unassembled WGS sequence"/>
</dbReference>
<reference evidence="3" key="1">
    <citation type="submission" date="2017-11" db="EMBL/GenBank/DDBJ databases">
        <authorList>
            <person name="Lima N.C."/>
            <person name="Parody-Merino A.M."/>
            <person name="Battley P.F."/>
            <person name="Fidler A.E."/>
            <person name="Prosdocimi F."/>
        </authorList>
    </citation>
    <scope>NUCLEOTIDE SEQUENCE [LARGE SCALE GENOMIC DNA]</scope>
</reference>
<evidence type="ECO:0000259" key="1">
    <source>
        <dbReference type="Pfam" id="PF11515"/>
    </source>
</evidence>
<accession>A0A2I0T041</accession>
<gene>
    <name evidence="2" type="ORF">llap_22533</name>
</gene>
<dbReference type="SUPFAM" id="SSF63748">
    <property type="entry name" value="Tudor/PWWP/MBT"/>
    <property type="match status" value="1"/>
</dbReference>
<dbReference type="PANTHER" id="PTHR22771">
    <property type="entry name" value="CULLIN AND GALACTOSE-BINDING DOMAIN-CONTAINING"/>
    <property type="match status" value="1"/>
</dbReference>
<dbReference type="OrthoDB" id="9908599at2759"/>
<name>A0A2I0T041_LIMLA</name>
<evidence type="ECO:0000313" key="3">
    <source>
        <dbReference type="Proteomes" id="UP000233556"/>
    </source>
</evidence>
<feature type="domain" description="CPH" evidence="1">
    <location>
        <begin position="72"/>
        <end position="128"/>
    </location>
</feature>
<dbReference type="Pfam" id="PF11515">
    <property type="entry name" value="Cul7"/>
    <property type="match status" value="1"/>
</dbReference>